<dbReference type="EMBL" id="CP048286">
    <property type="protein sequence ID" value="QHW32874.1"/>
    <property type="molecule type" value="Genomic_DNA"/>
</dbReference>
<protein>
    <submittedName>
        <fullName evidence="2">Uncharacterized protein</fullName>
    </submittedName>
</protein>
<dbReference type="Proteomes" id="UP000479114">
    <property type="component" value="Chromosome"/>
</dbReference>
<dbReference type="AlphaFoldDB" id="A0A6C0P2W8"/>
<reference evidence="2 3" key="1">
    <citation type="submission" date="2020-02" db="EMBL/GenBank/DDBJ databases">
        <title>Paenibacillus sp. nov., isolated from rhizosphere soil of tomato.</title>
        <authorList>
            <person name="Weon H.-Y."/>
            <person name="Lee S.A."/>
        </authorList>
    </citation>
    <scope>NUCLEOTIDE SEQUENCE [LARGE SCALE GENOMIC DNA]</scope>
    <source>
        <strain evidence="2 3">14171R-81</strain>
    </source>
</reference>
<evidence type="ECO:0000313" key="2">
    <source>
        <dbReference type="EMBL" id="QHW32874.1"/>
    </source>
</evidence>
<gene>
    <name evidence="2" type="ORF">GZH47_20050</name>
</gene>
<dbReference type="KEGG" id="prz:GZH47_20050"/>
<dbReference type="RefSeq" id="WP_162642715.1">
    <property type="nucleotide sequence ID" value="NZ_CP048286.1"/>
</dbReference>
<evidence type="ECO:0000313" key="3">
    <source>
        <dbReference type="Proteomes" id="UP000479114"/>
    </source>
</evidence>
<organism evidence="2 3">
    <name type="scientific">Paenibacillus rhizovicinus</name>
    <dbReference type="NCBI Taxonomy" id="2704463"/>
    <lineage>
        <taxon>Bacteria</taxon>
        <taxon>Bacillati</taxon>
        <taxon>Bacillota</taxon>
        <taxon>Bacilli</taxon>
        <taxon>Bacillales</taxon>
        <taxon>Paenibacillaceae</taxon>
        <taxon>Paenibacillus</taxon>
    </lineage>
</organism>
<feature type="compositionally biased region" description="Low complexity" evidence="1">
    <location>
        <begin position="47"/>
        <end position="59"/>
    </location>
</feature>
<proteinExistence type="predicted"/>
<evidence type="ECO:0000256" key="1">
    <source>
        <dbReference type="SAM" id="MobiDB-lite"/>
    </source>
</evidence>
<name>A0A6C0P2W8_9BACL</name>
<feature type="region of interest" description="Disordered" evidence="1">
    <location>
        <begin position="41"/>
        <end position="62"/>
    </location>
</feature>
<accession>A0A6C0P2W8</accession>
<sequence>MPINFTKAIVGQLQREIADLDNQAGVLKQKQHKAQAKIKQLQRDMKLSQSSSDLSSKLSRVNKHNEEIKTATRALADLAKQITAKKTALEQHLSKAARREES</sequence>
<keyword evidence="3" id="KW-1185">Reference proteome</keyword>